<protein>
    <submittedName>
        <fullName evidence="1">Uncharacterized protein</fullName>
    </submittedName>
</protein>
<name>A0AAD4QLY7_9AGAM</name>
<dbReference type="Proteomes" id="UP001203297">
    <property type="component" value="Unassembled WGS sequence"/>
</dbReference>
<reference evidence="1" key="1">
    <citation type="journal article" date="2022" name="New Phytol.">
        <title>Evolutionary transition to the ectomycorrhizal habit in the genomes of a hyperdiverse lineage of mushroom-forming fungi.</title>
        <authorList>
            <person name="Looney B."/>
            <person name="Miyauchi S."/>
            <person name="Morin E."/>
            <person name="Drula E."/>
            <person name="Courty P.E."/>
            <person name="Kohler A."/>
            <person name="Kuo A."/>
            <person name="LaButti K."/>
            <person name="Pangilinan J."/>
            <person name="Lipzen A."/>
            <person name="Riley R."/>
            <person name="Andreopoulos W."/>
            <person name="He G."/>
            <person name="Johnson J."/>
            <person name="Nolan M."/>
            <person name="Tritt A."/>
            <person name="Barry K.W."/>
            <person name="Grigoriev I.V."/>
            <person name="Nagy L.G."/>
            <person name="Hibbett D."/>
            <person name="Henrissat B."/>
            <person name="Matheny P.B."/>
            <person name="Labbe J."/>
            <person name="Martin F.M."/>
        </authorList>
    </citation>
    <scope>NUCLEOTIDE SEQUENCE</scope>
    <source>
        <strain evidence="1">BPL690</strain>
    </source>
</reference>
<organism evidence="1 2">
    <name type="scientific">Multifurca ochricompacta</name>
    <dbReference type="NCBI Taxonomy" id="376703"/>
    <lineage>
        <taxon>Eukaryota</taxon>
        <taxon>Fungi</taxon>
        <taxon>Dikarya</taxon>
        <taxon>Basidiomycota</taxon>
        <taxon>Agaricomycotina</taxon>
        <taxon>Agaricomycetes</taxon>
        <taxon>Russulales</taxon>
        <taxon>Russulaceae</taxon>
        <taxon>Multifurca</taxon>
    </lineage>
</organism>
<proteinExistence type="predicted"/>
<comment type="caution">
    <text evidence="1">The sequence shown here is derived from an EMBL/GenBank/DDBJ whole genome shotgun (WGS) entry which is preliminary data.</text>
</comment>
<keyword evidence="2" id="KW-1185">Reference proteome</keyword>
<evidence type="ECO:0000313" key="1">
    <source>
        <dbReference type="EMBL" id="KAI0297512.1"/>
    </source>
</evidence>
<dbReference type="AlphaFoldDB" id="A0AAD4QLY7"/>
<gene>
    <name evidence="1" type="ORF">B0F90DRAFT_1739005</name>
</gene>
<dbReference type="EMBL" id="WTXG01000036">
    <property type="protein sequence ID" value="KAI0297512.1"/>
    <property type="molecule type" value="Genomic_DNA"/>
</dbReference>
<sequence length="70" mass="7988">MSGVYRSFFLFFGNFFLLPSTNHLLFSLSLSPLSSFFFDVSVRLRGATNDLPIEPTINKPTPDCCRQSRH</sequence>
<accession>A0AAD4QLY7</accession>
<evidence type="ECO:0000313" key="2">
    <source>
        <dbReference type="Proteomes" id="UP001203297"/>
    </source>
</evidence>